<protein>
    <submittedName>
        <fullName evidence="1">Uncharacterized protein</fullName>
    </submittedName>
</protein>
<dbReference type="AlphaFoldDB" id="A0A4Q7V5U8"/>
<comment type="caution">
    <text evidence="1">The sequence shown here is derived from an EMBL/GenBank/DDBJ whole genome shotgun (WGS) entry which is preliminary data.</text>
</comment>
<dbReference type="Proteomes" id="UP000293398">
    <property type="component" value="Unassembled WGS sequence"/>
</dbReference>
<name>A0A4Q7V5U8_9BURK</name>
<reference evidence="1 2" key="1">
    <citation type="submission" date="2019-02" db="EMBL/GenBank/DDBJ databases">
        <title>Genomic Encyclopedia of Type Strains, Phase IV (KMG-IV): sequencing the most valuable type-strain genomes for metagenomic binning, comparative biology and taxonomic classification.</title>
        <authorList>
            <person name="Goeker M."/>
        </authorList>
    </citation>
    <scope>NUCLEOTIDE SEQUENCE [LARGE SCALE GENOMIC DNA]</scope>
    <source>
        <strain evidence="1 2">DSM 23814</strain>
    </source>
</reference>
<gene>
    <name evidence="1" type="ORF">EV681_4548</name>
</gene>
<accession>A0A4Q7V5U8</accession>
<evidence type="ECO:0000313" key="1">
    <source>
        <dbReference type="EMBL" id="RZT91194.1"/>
    </source>
</evidence>
<organism evidence="1 2">
    <name type="scientific">Advenella incenata</name>
    <dbReference type="NCBI Taxonomy" id="267800"/>
    <lineage>
        <taxon>Bacteria</taxon>
        <taxon>Pseudomonadati</taxon>
        <taxon>Pseudomonadota</taxon>
        <taxon>Betaproteobacteria</taxon>
        <taxon>Burkholderiales</taxon>
        <taxon>Alcaligenaceae</taxon>
    </lineage>
</organism>
<dbReference type="EMBL" id="SHKO01000006">
    <property type="protein sequence ID" value="RZT91194.1"/>
    <property type="molecule type" value="Genomic_DNA"/>
</dbReference>
<evidence type="ECO:0000313" key="2">
    <source>
        <dbReference type="Proteomes" id="UP000293398"/>
    </source>
</evidence>
<sequence length="63" mass="7725">MWRSVEQLLPKEPGLYSVRLFSGAIRRAFWTGKTWYESECHANKKRKPQTGFIRYIRYWQDEK</sequence>
<keyword evidence="2" id="KW-1185">Reference proteome</keyword>
<proteinExistence type="predicted"/>
<dbReference type="RefSeq" id="WP_165393185.1">
    <property type="nucleotide sequence ID" value="NZ_SHKO01000006.1"/>
</dbReference>